<evidence type="ECO:0000313" key="2">
    <source>
        <dbReference type="EMBL" id="OJJ65839.1"/>
    </source>
</evidence>
<protein>
    <submittedName>
        <fullName evidence="2">Uncharacterized protein</fullName>
    </submittedName>
</protein>
<dbReference type="VEuPathDB" id="FungiDB:ASPBRDRAFT_49449"/>
<dbReference type="GeneID" id="93578827"/>
<proteinExistence type="predicted"/>
<dbReference type="EMBL" id="KV878706">
    <property type="protein sequence ID" value="OJJ65839.1"/>
    <property type="molecule type" value="Genomic_DNA"/>
</dbReference>
<dbReference type="STRING" id="767769.A0A1L9U2G5"/>
<evidence type="ECO:0000313" key="3">
    <source>
        <dbReference type="Proteomes" id="UP000184499"/>
    </source>
</evidence>
<feature type="compositionally biased region" description="Low complexity" evidence="1">
    <location>
        <begin position="98"/>
        <end position="114"/>
    </location>
</feature>
<sequence>MKELVDVGFVFKMVYLSGLFIRRGTGRIVSECHIIGCQSRLNPTTFERPIRITSRETRTKQLSQHRAMVIASTQTNEKVQHHDEQRPAIKQDEESQNEEQQQRAPQQTRAQNNRPTITNQRNHVVYNHRSNALS</sequence>
<feature type="compositionally biased region" description="Basic and acidic residues" evidence="1">
    <location>
        <begin position="78"/>
        <end position="93"/>
    </location>
</feature>
<reference evidence="3" key="1">
    <citation type="journal article" date="2017" name="Genome Biol.">
        <title>Comparative genomics reveals high biological diversity and specific adaptations in the industrially and medically important fungal genus Aspergillus.</title>
        <authorList>
            <person name="de Vries R.P."/>
            <person name="Riley R."/>
            <person name="Wiebenga A."/>
            <person name="Aguilar-Osorio G."/>
            <person name="Amillis S."/>
            <person name="Uchima C.A."/>
            <person name="Anderluh G."/>
            <person name="Asadollahi M."/>
            <person name="Askin M."/>
            <person name="Barry K."/>
            <person name="Battaglia E."/>
            <person name="Bayram O."/>
            <person name="Benocci T."/>
            <person name="Braus-Stromeyer S.A."/>
            <person name="Caldana C."/>
            <person name="Canovas D."/>
            <person name="Cerqueira G.C."/>
            <person name="Chen F."/>
            <person name="Chen W."/>
            <person name="Choi C."/>
            <person name="Clum A."/>
            <person name="Dos Santos R.A."/>
            <person name="Damasio A.R."/>
            <person name="Diallinas G."/>
            <person name="Emri T."/>
            <person name="Fekete E."/>
            <person name="Flipphi M."/>
            <person name="Freyberg S."/>
            <person name="Gallo A."/>
            <person name="Gournas C."/>
            <person name="Habgood R."/>
            <person name="Hainaut M."/>
            <person name="Harispe M.L."/>
            <person name="Henrissat B."/>
            <person name="Hilden K.S."/>
            <person name="Hope R."/>
            <person name="Hossain A."/>
            <person name="Karabika E."/>
            <person name="Karaffa L."/>
            <person name="Karanyi Z."/>
            <person name="Krasevec N."/>
            <person name="Kuo A."/>
            <person name="Kusch H."/>
            <person name="LaButti K."/>
            <person name="Lagendijk E.L."/>
            <person name="Lapidus A."/>
            <person name="Levasseur A."/>
            <person name="Lindquist E."/>
            <person name="Lipzen A."/>
            <person name="Logrieco A.F."/>
            <person name="MacCabe A."/>
            <person name="Maekelae M.R."/>
            <person name="Malavazi I."/>
            <person name="Melin P."/>
            <person name="Meyer V."/>
            <person name="Mielnichuk N."/>
            <person name="Miskei M."/>
            <person name="Molnar A.P."/>
            <person name="Mule G."/>
            <person name="Ngan C.Y."/>
            <person name="Orejas M."/>
            <person name="Orosz E."/>
            <person name="Ouedraogo J.P."/>
            <person name="Overkamp K.M."/>
            <person name="Park H.-S."/>
            <person name="Perrone G."/>
            <person name="Piumi F."/>
            <person name="Punt P.J."/>
            <person name="Ram A.F."/>
            <person name="Ramon A."/>
            <person name="Rauscher S."/>
            <person name="Record E."/>
            <person name="Riano-Pachon D.M."/>
            <person name="Robert V."/>
            <person name="Roehrig J."/>
            <person name="Ruller R."/>
            <person name="Salamov A."/>
            <person name="Salih N.S."/>
            <person name="Samson R.A."/>
            <person name="Sandor E."/>
            <person name="Sanguinetti M."/>
            <person name="Schuetze T."/>
            <person name="Sepcic K."/>
            <person name="Shelest E."/>
            <person name="Sherlock G."/>
            <person name="Sophianopoulou V."/>
            <person name="Squina F.M."/>
            <person name="Sun H."/>
            <person name="Susca A."/>
            <person name="Todd R.B."/>
            <person name="Tsang A."/>
            <person name="Unkles S.E."/>
            <person name="van de Wiele N."/>
            <person name="van Rossen-Uffink D."/>
            <person name="Oliveira J.V."/>
            <person name="Vesth T.C."/>
            <person name="Visser J."/>
            <person name="Yu J.-H."/>
            <person name="Zhou M."/>
            <person name="Andersen M.R."/>
            <person name="Archer D.B."/>
            <person name="Baker S.E."/>
            <person name="Benoit I."/>
            <person name="Brakhage A.A."/>
            <person name="Braus G.H."/>
            <person name="Fischer R."/>
            <person name="Frisvad J.C."/>
            <person name="Goldman G.H."/>
            <person name="Houbraken J."/>
            <person name="Oakley B."/>
            <person name="Pocsi I."/>
            <person name="Scazzocchio C."/>
            <person name="Seiboth B."/>
            <person name="vanKuyk P.A."/>
            <person name="Wortman J."/>
            <person name="Dyer P.S."/>
            <person name="Grigoriev I.V."/>
        </authorList>
    </citation>
    <scope>NUCLEOTIDE SEQUENCE [LARGE SCALE GENOMIC DNA]</scope>
    <source>
        <strain evidence="3">CBS 101740 / IMI 381727 / IBT 21946</strain>
    </source>
</reference>
<accession>A0A1L9U2G5</accession>
<name>A0A1L9U2G5_ASPBC</name>
<dbReference type="AlphaFoldDB" id="A0A1L9U2G5"/>
<keyword evidence="3" id="KW-1185">Reference proteome</keyword>
<feature type="region of interest" description="Disordered" evidence="1">
    <location>
        <begin position="71"/>
        <end position="134"/>
    </location>
</feature>
<gene>
    <name evidence="2" type="ORF">ASPBRDRAFT_49449</name>
</gene>
<dbReference type="Proteomes" id="UP000184499">
    <property type="component" value="Unassembled WGS sequence"/>
</dbReference>
<organism evidence="2 3">
    <name type="scientific">Aspergillus brasiliensis (strain CBS 101740 / IMI 381727 / IBT 21946)</name>
    <dbReference type="NCBI Taxonomy" id="767769"/>
    <lineage>
        <taxon>Eukaryota</taxon>
        <taxon>Fungi</taxon>
        <taxon>Dikarya</taxon>
        <taxon>Ascomycota</taxon>
        <taxon>Pezizomycotina</taxon>
        <taxon>Eurotiomycetes</taxon>
        <taxon>Eurotiomycetidae</taxon>
        <taxon>Eurotiales</taxon>
        <taxon>Aspergillaceae</taxon>
        <taxon>Aspergillus</taxon>
        <taxon>Aspergillus subgen. Circumdati</taxon>
    </lineage>
</organism>
<feature type="compositionally biased region" description="Polar residues" evidence="1">
    <location>
        <begin position="115"/>
        <end position="134"/>
    </location>
</feature>
<evidence type="ECO:0000256" key="1">
    <source>
        <dbReference type="SAM" id="MobiDB-lite"/>
    </source>
</evidence>
<dbReference type="RefSeq" id="XP_067473090.1">
    <property type="nucleotide sequence ID" value="XM_067626339.1"/>
</dbReference>